<evidence type="ECO:0000313" key="2">
    <source>
        <dbReference type="EMBL" id="MBP1989664.1"/>
    </source>
</evidence>
<accession>A0ABS4IQ28</accession>
<keyword evidence="1" id="KW-0812">Transmembrane</keyword>
<evidence type="ECO:0000256" key="1">
    <source>
        <dbReference type="SAM" id="Phobius"/>
    </source>
</evidence>
<feature type="transmembrane region" description="Helical" evidence="1">
    <location>
        <begin position="81"/>
        <end position="100"/>
    </location>
</feature>
<dbReference type="Pfam" id="PF13160">
    <property type="entry name" value="DUF3995"/>
    <property type="match status" value="1"/>
</dbReference>
<keyword evidence="3" id="KW-1185">Reference proteome</keyword>
<dbReference type="EMBL" id="JAGGLB010000003">
    <property type="protein sequence ID" value="MBP1989664.1"/>
    <property type="molecule type" value="Genomic_DNA"/>
</dbReference>
<reference evidence="2 3" key="1">
    <citation type="submission" date="2021-03" db="EMBL/GenBank/DDBJ databases">
        <title>Genomic Encyclopedia of Type Strains, Phase IV (KMG-IV): sequencing the most valuable type-strain genomes for metagenomic binning, comparative biology and taxonomic classification.</title>
        <authorList>
            <person name="Goeker M."/>
        </authorList>
    </citation>
    <scope>NUCLEOTIDE SEQUENCE [LARGE SCALE GENOMIC DNA]</scope>
    <source>
        <strain evidence="2 3">DSM 26048</strain>
    </source>
</reference>
<protein>
    <submittedName>
        <fullName evidence="2">Glucan phosphoethanolaminetransferase (Alkaline phosphatase superfamily)</fullName>
    </submittedName>
</protein>
<dbReference type="InterPro" id="IPR025058">
    <property type="entry name" value="DUF3995"/>
</dbReference>
<dbReference type="Proteomes" id="UP001519287">
    <property type="component" value="Unassembled WGS sequence"/>
</dbReference>
<feature type="transmembrane region" description="Helical" evidence="1">
    <location>
        <begin position="7"/>
        <end position="25"/>
    </location>
</feature>
<feature type="transmembrane region" description="Helical" evidence="1">
    <location>
        <begin position="45"/>
        <end position="69"/>
    </location>
</feature>
<feature type="transmembrane region" description="Helical" evidence="1">
    <location>
        <begin position="122"/>
        <end position="140"/>
    </location>
</feature>
<keyword evidence="1" id="KW-0472">Membrane</keyword>
<gene>
    <name evidence="2" type="ORF">J2Z66_001262</name>
</gene>
<organism evidence="2 3">
    <name type="scientific">Paenibacillus eucommiae</name>
    <dbReference type="NCBI Taxonomy" id="1355755"/>
    <lineage>
        <taxon>Bacteria</taxon>
        <taxon>Bacillati</taxon>
        <taxon>Bacillota</taxon>
        <taxon>Bacilli</taxon>
        <taxon>Bacillales</taxon>
        <taxon>Paenibacillaceae</taxon>
        <taxon>Paenibacillus</taxon>
    </lineage>
</organism>
<keyword evidence="1" id="KW-1133">Transmembrane helix</keyword>
<name>A0ABS4IQ28_9BACL</name>
<proteinExistence type="predicted"/>
<evidence type="ECO:0000313" key="3">
    <source>
        <dbReference type="Proteomes" id="UP001519287"/>
    </source>
</evidence>
<dbReference type="RefSeq" id="WP_209970481.1">
    <property type="nucleotide sequence ID" value="NZ_JAGGLB010000003.1"/>
</dbReference>
<sequence>MKFVMTLSSVSILALISFLHVYWAYGGHWGIHATIPSKAGEHKPAFVPGKLGTLFVAILMLIVCFILLIQGGYIPFFSASTIIRIGCIVSASVFFLRAIGDFKYVGFFKRINHTVFARNDTWLYSPLCFYFGLTCTILLLSSN</sequence>
<comment type="caution">
    <text evidence="2">The sequence shown here is derived from an EMBL/GenBank/DDBJ whole genome shotgun (WGS) entry which is preliminary data.</text>
</comment>